<evidence type="ECO:0000256" key="1">
    <source>
        <dbReference type="SAM" id="MobiDB-lite"/>
    </source>
</evidence>
<sequence length="168" mass="18480">MMCRSCPGPIRSPPLLSICCHLAQTEPFHAKLHHLDNGPTVIQDVQNSSNNIREFEKGLGMGGDEHEEGHNLHGQPQNRPNNGKPQEEVADEALYVSCEVARPRASARGRAGIKDKGVPEARKNSGIRVDVLEDEDNDIFNTVGGNSSWNTVMNRVVKGIEGRKSFIF</sequence>
<evidence type="ECO:0000313" key="3">
    <source>
        <dbReference type="Proteomes" id="UP000249390"/>
    </source>
</evidence>
<proteinExistence type="predicted"/>
<name>A0A328E764_9ASTE</name>
<organism evidence="2 3">
    <name type="scientific">Cuscuta australis</name>
    <dbReference type="NCBI Taxonomy" id="267555"/>
    <lineage>
        <taxon>Eukaryota</taxon>
        <taxon>Viridiplantae</taxon>
        <taxon>Streptophyta</taxon>
        <taxon>Embryophyta</taxon>
        <taxon>Tracheophyta</taxon>
        <taxon>Spermatophyta</taxon>
        <taxon>Magnoliopsida</taxon>
        <taxon>eudicotyledons</taxon>
        <taxon>Gunneridae</taxon>
        <taxon>Pentapetalae</taxon>
        <taxon>asterids</taxon>
        <taxon>lamiids</taxon>
        <taxon>Solanales</taxon>
        <taxon>Convolvulaceae</taxon>
        <taxon>Cuscuteae</taxon>
        <taxon>Cuscuta</taxon>
        <taxon>Cuscuta subgen. Grammica</taxon>
        <taxon>Cuscuta sect. Cleistogrammica</taxon>
    </lineage>
</organism>
<protein>
    <submittedName>
        <fullName evidence="2">Uncharacterized protein</fullName>
    </submittedName>
</protein>
<comment type="caution">
    <text evidence="2">The sequence shown here is derived from an EMBL/GenBank/DDBJ whole genome shotgun (WGS) entry which is preliminary data.</text>
</comment>
<reference evidence="2 3" key="1">
    <citation type="submission" date="2018-06" db="EMBL/GenBank/DDBJ databases">
        <title>The Genome of Cuscuta australis (Dodder) Provides Insight into the Evolution of Plant Parasitism.</title>
        <authorList>
            <person name="Liu H."/>
        </authorList>
    </citation>
    <scope>NUCLEOTIDE SEQUENCE [LARGE SCALE GENOMIC DNA]</scope>
    <source>
        <strain evidence="3">cv. Yunnan</strain>
        <tissue evidence="2">Vines</tissue>
    </source>
</reference>
<keyword evidence="3" id="KW-1185">Reference proteome</keyword>
<feature type="compositionally biased region" description="Basic and acidic residues" evidence="1">
    <location>
        <begin position="59"/>
        <end position="71"/>
    </location>
</feature>
<evidence type="ECO:0000313" key="2">
    <source>
        <dbReference type="EMBL" id="RAL53752.1"/>
    </source>
</evidence>
<accession>A0A328E764</accession>
<feature type="compositionally biased region" description="Polar residues" evidence="1">
    <location>
        <begin position="74"/>
        <end position="84"/>
    </location>
</feature>
<dbReference type="Proteomes" id="UP000249390">
    <property type="component" value="Unassembled WGS sequence"/>
</dbReference>
<dbReference type="AlphaFoldDB" id="A0A328E764"/>
<feature type="region of interest" description="Disordered" evidence="1">
    <location>
        <begin position="59"/>
        <end position="87"/>
    </location>
</feature>
<dbReference type="EMBL" id="NQVE01000017">
    <property type="protein sequence ID" value="RAL53752.1"/>
    <property type="molecule type" value="Genomic_DNA"/>
</dbReference>
<gene>
    <name evidence="2" type="ORF">DM860_015480</name>
</gene>